<evidence type="ECO:0000313" key="3">
    <source>
        <dbReference type="Proteomes" id="UP001216390"/>
    </source>
</evidence>
<gene>
    <name evidence="2" type="ORF">PO878_10135</name>
</gene>
<protein>
    <submittedName>
        <fullName evidence="2">HD domain-containing protein</fullName>
    </submittedName>
</protein>
<dbReference type="RefSeq" id="WP_272738598.1">
    <property type="nucleotide sequence ID" value="NZ_CP116942.1"/>
</dbReference>
<dbReference type="InterPro" id="IPR052567">
    <property type="entry name" value="OP_Dioxygenase"/>
</dbReference>
<evidence type="ECO:0000313" key="2">
    <source>
        <dbReference type="EMBL" id="WCO69084.1"/>
    </source>
</evidence>
<feature type="domain" description="HD" evidence="1">
    <location>
        <begin position="38"/>
        <end position="95"/>
    </location>
</feature>
<dbReference type="EMBL" id="CP116942">
    <property type="protein sequence ID" value="WCO69084.1"/>
    <property type="molecule type" value="Genomic_DNA"/>
</dbReference>
<proteinExistence type="predicted"/>
<evidence type="ECO:0000259" key="1">
    <source>
        <dbReference type="Pfam" id="PF01966"/>
    </source>
</evidence>
<organism evidence="2 3">
    <name type="scientific">Iamia majanohamensis</name>
    <dbReference type="NCBI Taxonomy" id="467976"/>
    <lineage>
        <taxon>Bacteria</taxon>
        <taxon>Bacillati</taxon>
        <taxon>Actinomycetota</taxon>
        <taxon>Acidimicrobiia</taxon>
        <taxon>Acidimicrobiales</taxon>
        <taxon>Iamiaceae</taxon>
        <taxon>Iamia</taxon>
    </lineage>
</organism>
<accession>A0AAF0BXR7</accession>
<dbReference type="Proteomes" id="UP001216390">
    <property type="component" value="Chromosome"/>
</dbReference>
<dbReference type="SUPFAM" id="SSF109604">
    <property type="entry name" value="HD-domain/PDEase-like"/>
    <property type="match status" value="1"/>
</dbReference>
<dbReference type="Gene3D" id="1.10.3210.10">
    <property type="entry name" value="Hypothetical protein af1432"/>
    <property type="match status" value="1"/>
</dbReference>
<dbReference type="Pfam" id="PF01966">
    <property type="entry name" value="HD"/>
    <property type="match status" value="1"/>
</dbReference>
<name>A0AAF0BXR7_9ACTN</name>
<dbReference type="PANTHER" id="PTHR40202:SF1">
    <property type="entry name" value="HD DOMAIN-CONTAINING PROTEIN"/>
    <property type="match status" value="1"/>
</dbReference>
<keyword evidence="3" id="KW-1185">Reference proteome</keyword>
<dbReference type="AlphaFoldDB" id="A0AAF0BXR7"/>
<dbReference type="PANTHER" id="PTHR40202">
    <property type="match status" value="1"/>
</dbReference>
<dbReference type="InterPro" id="IPR006674">
    <property type="entry name" value="HD_domain"/>
</dbReference>
<reference evidence="2" key="1">
    <citation type="submission" date="2023-01" db="EMBL/GenBank/DDBJ databases">
        <title>The diversity of Class Acidimicrobiia in South China Sea sediment environments and the proposal of Iamia marina sp. nov., a novel species of the genus Iamia.</title>
        <authorList>
            <person name="He Y."/>
            <person name="Tian X."/>
        </authorList>
    </citation>
    <scope>NUCLEOTIDE SEQUENCE</scope>
    <source>
        <strain evidence="2">DSM 19957</strain>
    </source>
</reference>
<dbReference type="KEGG" id="ima:PO878_10135"/>
<sequence>MSRAAASSVDEVLDLYARWGDEPYDEALSQSSHAAQVAAWAEAEGAPDHLVAAALLHDVGHLLAMEAAGHGRPDAEADRRHEAVGARWLAAVLPPGVTAPIALHVQAKRYRCAVEPGAEAALSAGSRASLVRQGGPMAPDAAERFAARPGAADALRLRTWDDAGKVLDAEPVPVASHRALLERLVRHPS</sequence>